<dbReference type="SUPFAM" id="SSF103088">
    <property type="entry name" value="OmpA-like"/>
    <property type="match status" value="1"/>
</dbReference>
<proteinExistence type="predicted"/>
<feature type="domain" description="OmpA-like" evidence="3">
    <location>
        <begin position="271"/>
        <end position="399"/>
    </location>
</feature>
<dbReference type="Gene3D" id="3.30.1330.60">
    <property type="entry name" value="OmpA-like domain"/>
    <property type="match status" value="1"/>
</dbReference>
<feature type="signal peptide" evidence="2">
    <location>
        <begin position="1"/>
        <end position="22"/>
    </location>
</feature>
<evidence type="ECO:0000256" key="1">
    <source>
        <dbReference type="PROSITE-ProRule" id="PRU00473"/>
    </source>
</evidence>
<dbReference type="InterPro" id="IPR036737">
    <property type="entry name" value="OmpA-like_sf"/>
</dbReference>
<evidence type="ECO:0000259" key="3">
    <source>
        <dbReference type="PROSITE" id="PS51123"/>
    </source>
</evidence>
<organism evidence="4 5">
    <name type="scientific">Georgenia daeguensis</name>
    <dbReference type="NCBI Taxonomy" id="908355"/>
    <lineage>
        <taxon>Bacteria</taxon>
        <taxon>Bacillati</taxon>
        <taxon>Actinomycetota</taxon>
        <taxon>Actinomycetes</taxon>
        <taxon>Micrococcales</taxon>
        <taxon>Bogoriellaceae</taxon>
        <taxon>Georgenia</taxon>
    </lineage>
</organism>
<dbReference type="InterPro" id="IPR006665">
    <property type="entry name" value="OmpA-like"/>
</dbReference>
<dbReference type="PANTHER" id="PTHR30329">
    <property type="entry name" value="STATOR ELEMENT OF FLAGELLAR MOTOR COMPLEX"/>
    <property type="match status" value="1"/>
</dbReference>
<protein>
    <recommendedName>
        <fullName evidence="3">OmpA-like domain-containing protein</fullName>
    </recommendedName>
</protein>
<dbReference type="Pfam" id="PF00691">
    <property type="entry name" value="OmpA"/>
    <property type="match status" value="1"/>
</dbReference>
<reference evidence="5" key="1">
    <citation type="journal article" date="2019" name="Int. J. Syst. Evol. Microbiol.">
        <title>The Global Catalogue of Microorganisms (GCM) 10K type strain sequencing project: providing services to taxonomists for standard genome sequencing and annotation.</title>
        <authorList>
            <consortium name="The Broad Institute Genomics Platform"/>
            <consortium name="The Broad Institute Genome Sequencing Center for Infectious Disease"/>
            <person name="Wu L."/>
            <person name="Ma J."/>
        </authorList>
    </citation>
    <scope>NUCLEOTIDE SEQUENCE [LARGE SCALE GENOMIC DNA]</scope>
    <source>
        <strain evidence="5">JCM 17459</strain>
    </source>
</reference>
<keyword evidence="5" id="KW-1185">Reference proteome</keyword>
<keyword evidence="2" id="KW-0732">Signal</keyword>
<dbReference type="PROSITE" id="PS51123">
    <property type="entry name" value="OMPA_2"/>
    <property type="match status" value="1"/>
</dbReference>
<dbReference type="Proteomes" id="UP001499841">
    <property type="component" value="Unassembled WGS sequence"/>
</dbReference>
<dbReference type="PANTHER" id="PTHR30329:SF21">
    <property type="entry name" value="LIPOPROTEIN YIAD-RELATED"/>
    <property type="match status" value="1"/>
</dbReference>
<sequence>MGARPVRALAAAAAVAALLLTAACGGEGASAGAAGKRSTLAVVAAGRANMPRIAPAAYAEQIEPLLVEGVSVSVVSEEGTPQIVGAMPLTDLANNPATREEQILTFRDGVLAAIAGTTARSAEADPLLAVGEALRAAGRAEGPCTVVVGSSLLQTTGAMPVQELLGAEVGDVVEALRDGGQLPDLGGCAVVSLGAGLTQEPQAPLAEADQGRLERLWTEVFTAAGAASVTFVPRPVSEPVTGDLPPVTPVSFTRQPVTVETTEPAEPAEPATCRVDLPDAVLNFAPDTADFLDPAASTAVVSDVAAQLAACPGTVRVVGITSSAGTEEGRTRVSTARAQAVRDLLADALGVPADSISAKGLGHDTSPEGGAVVDRVDGRLDPVLAAKNRRTVIFVEPAA</sequence>
<evidence type="ECO:0000313" key="5">
    <source>
        <dbReference type="Proteomes" id="UP001499841"/>
    </source>
</evidence>
<name>A0ABP8ESD3_9MICO</name>
<dbReference type="EMBL" id="BAABBA010000005">
    <property type="protein sequence ID" value="GAA4286896.1"/>
    <property type="molecule type" value="Genomic_DNA"/>
</dbReference>
<evidence type="ECO:0000256" key="2">
    <source>
        <dbReference type="SAM" id="SignalP"/>
    </source>
</evidence>
<dbReference type="RefSeq" id="WP_345038919.1">
    <property type="nucleotide sequence ID" value="NZ_BAABBA010000005.1"/>
</dbReference>
<evidence type="ECO:0000313" key="4">
    <source>
        <dbReference type="EMBL" id="GAA4286896.1"/>
    </source>
</evidence>
<gene>
    <name evidence="4" type="ORF">GCM10022262_12550</name>
</gene>
<keyword evidence="1" id="KW-0472">Membrane</keyword>
<dbReference type="PROSITE" id="PS51257">
    <property type="entry name" value="PROKAR_LIPOPROTEIN"/>
    <property type="match status" value="1"/>
</dbReference>
<comment type="caution">
    <text evidence="4">The sequence shown here is derived from an EMBL/GenBank/DDBJ whole genome shotgun (WGS) entry which is preliminary data.</text>
</comment>
<dbReference type="InterPro" id="IPR050330">
    <property type="entry name" value="Bact_OuterMem_StrucFunc"/>
</dbReference>
<feature type="chain" id="PRO_5045589419" description="OmpA-like domain-containing protein" evidence="2">
    <location>
        <begin position="23"/>
        <end position="399"/>
    </location>
</feature>
<accession>A0ABP8ESD3</accession>